<dbReference type="GO" id="GO:0035251">
    <property type="term" value="F:UDP-glucosyltransferase activity"/>
    <property type="evidence" value="ECO:0007669"/>
    <property type="project" value="InterPro"/>
</dbReference>
<name>A0AAW2DWH9_9ROSI</name>
<dbReference type="InterPro" id="IPR050481">
    <property type="entry name" value="UDP-glycosyltransf_plant"/>
</dbReference>
<dbReference type="EMBL" id="JAZDWU010000001">
    <property type="protein sequence ID" value="KAL0015003.1"/>
    <property type="molecule type" value="Genomic_DNA"/>
</dbReference>
<sequence>MACLKLPSPPPSYQITKSHTSKKAYDMLEPHLTQFLQNSDVNWIIHDFVPHWLPRVATQLGVNLVFFSTVNASVLAFFGPPSEMTNVYSKSLEDFTISPKWIDFNSL</sequence>
<protein>
    <submittedName>
        <fullName evidence="1">Uncharacterized protein</fullName>
    </submittedName>
</protein>
<comment type="caution">
    <text evidence="1">The sequence shown here is derived from an EMBL/GenBank/DDBJ whole genome shotgun (WGS) entry which is preliminary data.</text>
</comment>
<proteinExistence type="predicted"/>
<accession>A0AAW2DWH9</accession>
<dbReference type="SUPFAM" id="SSF53756">
    <property type="entry name" value="UDP-Glycosyltransferase/glycogen phosphorylase"/>
    <property type="match status" value="1"/>
</dbReference>
<dbReference type="PANTHER" id="PTHR48049:SF60">
    <property type="entry name" value="UDP-GLYCOSYLTRANSFERASE 91B1"/>
    <property type="match status" value="1"/>
</dbReference>
<dbReference type="PANTHER" id="PTHR48049">
    <property type="entry name" value="GLYCOSYLTRANSFERASE"/>
    <property type="match status" value="1"/>
</dbReference>
<dbReference type="Gene3D" id="3.40.50.2000">
    <property type="entry name" value="Glycogen Phosphorylase B"/>
    <property type="match status" value="1"/>
</dbReference>
<evidence type="ECO:0000313" key="1">
    <source>
        <dbReference type="EMBL" id="KAL0015003.1"/>
    </source>
</evidence>
<dbReference type="AlphaFoldDB" id="A0AAW2DWH9"/>
<gene>
    <name evidence="1" type="ORF">SO802_002072</name>
</gene>
<organism evidence="1 2">
    <name type="scientific">Lithocarpus litseifolius</name>
    <dbReference type="NCBI Taxonomy" id="425828"/>
    <lineage>
        <taxon>Eukaryota</taxon>
        <taxon>Viridiplantae</taxon>
        <taxon>Streptophyta</taxon>
        <taxon>Embryophyta</taxon>
        <taxon>Tracheophyta</taxon>
        <taxon>Spermatophyta</taxon>
        <taxon>Magnoliopsida</taxon>
        <taxon>eudicotyledons</taxon>
        <taxon>Gunneridae</taxon>
        <taxon>Pentapetalae</taxon>
        <taxon>rosids</taxon>
        <taxon>fabids</taxon>
        <taxon>Fagales</taxon>
        <taxon>Fagaceae</taxon>
        <taxon>Lithocarpus</taxon>
    </lineage>
</organism>
<evidence type="ECO:0000313" key="2">
    <source>
        <dbReference type="Proteomes" id="UP001459277"/>
    </source>
</evidence>
<reference evidence="1 2" key="1">
    <citation type="submission" date="2024-01" db="EMBL/GenBank/DDBJ databases">
        <title>A telomere-to-telomere, gap-free genome of sweet tea (Lithocarpus litseifolius).</title>
        <authorList>
            <person name="Zhou J."/>
        </authorList>
    </citation>
    <scope>NUCLEOTIDE SEQUENCE [LARGE SCALE GENOMIC DNA]</scope>
    <source>
        <strain evidence="1">Zhou-2022a</strain>
        <tissue evidence="1">Leaf</tissue>
    </source>
</reference>
<keyword evidence="2" id="KW-1185">Reference proteome</keyword>
<dbReference type="Proteomes" id="UP001459277">
    <property type="component" value="Unassembled WGS sequence"/>
</dbReference>